<keyword evidence="6" id="KW-1133">Transmembrane helix</keyword>
<evidence type="ECO:0000256" key="4">
    <source>
        <dbReference type="ARBA" id="ARBA00022825"/>
    </source>
</evidence>
<evidence type="ECO:0000313" key="9">
    <source>
        <dbReference type="EMBL" id="MVQ50209.1"/>
    </source>
</evidence>
<keyword evidence="3" id="KW-0378">Hydrolase</keyword>
<dbReference type="InterPro" id="IPR000209">
    <property type="entry name" value="Peptidase_S8/S53_dom"/>
</dbReference>
<dbReference type="Pfam" id="PF00082">
    <property type="entry name" value="Peptidase_S8"/>
    <property type="match status" value="1"/>
</dbReference>
<keyword evidence="4" id="KW-0720">Serine protease</keyword>
<dbReference type="InterPro" id="IPR050131">
    <property type="entry name" value="Peptidase_S8_subtilisin-like"/>
</dbReference>
<dbReference type="RefSeq" id="WP_157343161.1">
    <property type="nucleotide sequence ID" value="NZ_WSEK01000004.1"/>
</dbReference>
<comment type="caution">
    <text evidence="9">The sequence shown here is derived from an EMBL/GenBank/DDBJ whole genome shotgun (WGS) entry which is preliminary data.</text>
</comment>
<keyword evidence="7" id="KW-0732">Signal</keyword>
<evidence type="ECO:0000256" key="1">
    <source>
        <dbReference type="ARBA" id="ARBA00011073"/>
    </source>
</evidence>
<accession>A0A6L6XSM3</accession>
<keyword evidence="6" id="KW-0812">Transmembrane</keyword>
<dbReference type="Gene3D" id="3.40.50.200">
    <property type="entry name" value="Peptidase S8/S53 domain"/>
    <property type="match status" value="1"/>
</dbReference>
<protein>
    <submittedName>
        <fullName evidence="9">S8 family serine peptidase</fullName>
    </submittedName>
</protein>
<evidence type="ECO:0000256" key="3">
    <source>
        <dbReference type="ARBA" id="ARBA00022801"/>
    </source>
</evidence>
<feature type="domain" description="Peptidase S8/S53" evidence="8">
    <location>
        <begin position="102"/>
        <end position="334"/>
    </location>
</feature>
<gene>
    <name evidence="9" type="ORF">GON03_13550</name>
</gene>
<dbReference type="Proteomes" id="UP000473525">
    <property type="component" value="Unassembled WGS sequence"/>
</dbReference>
<evidence type="ECO:0000256" key="5">
    <source>
        <dbReference type="PROSITE-ProRule" id="PRU01240"/>
    </source>
</evidence>
<dbReference type="PROSITE" id="PS51892">
    <property type="entry name" value="SUBTILASE"/>
    <property type="match status" value="1"/>
</dbReference>
<evidence type="ECO:0000259" key="8">
    <source>
        <dbReference type="Pfam" id="PF00082"/>
    </source>
</evidence>
<feature type="signal peptide" evidence="7">
    <location>
        <begin position="1"/>
        <end position="26"/>
    </location>
</feature>
<dbReference type="GO" id="GO:0006508">
    <property type="term" value="P:proteolysis"/>
    <property type="evidence" value="ECO:0007669"/>
    <property type="project" value="UniProtKB-KW"/>
</dbReference>
<dbReference type="SUPFAM" id="SSF52743">
    <property type="entry name" value="Subtilisin-like"/>
    <property type="match status" value="1"/>
</dbReference>
<keyword evidence="6" id="KW-0472">Membrane</keyword>
<keyword evidence="2" id="KW-0645">Protease</keyword>
<dbReference type="GO" id="GO:0004252">
    <property type="term" value="F:serine-type endopeptidase activity"/>
    <property type="evidence" value="ECO:0007669"/>
    <property type="project" value="InterPro"/>
</dbReference>
<evidence type="ECO:0000256" key="6">
    <source>
        <dbReference type="SAM" id="Phobius"/>
    </source>
</evidence>
<organism evidence="9 10">
    <name type="scientific">Nocardioides agri</name>
    <dbReference type="NCBI Taxonomy" id="2682843"/>
    <lineage>
        <taxon>Bacteria</taxon>
        <taxon>Bacillati</taxon>
        <taxon>Actinomycetota</taxon>
        <taxon>Actinomycetes</taxon>
        <taxon>Propionibacteriales</taxon>
        <taxon>Nocardioidaceae</taxon>
        <taxon>Nocardioides</taxon>
    </lineage>
</organism>
<dbReference type="AlphaFoldDB" id="A0A6L6XSM3"/>
<comment type="caution">
    <text evidence="5">Lacks conserved residue(s) required for the propagation of feature annotation.</text>
</comment>
<feature type="transmembrane region" description="Helical" evidence="6">
    <location>
        <begin position="384"/>
        <end position="405"/>
    </location>
</feature>
<reference evidence="9 10" key="1">
    <citation type="submission" date="2019-12" db="EMBL/GenBank/DDBJ databases">
        <authorList>
            <person name="Huq M.A."/>
        </authorList>
    </citation>
    <scope>NUCLEOTIDE SEQUENCE [LARGE SCALE GENOMIC DNA]</scope>
    <source>
        <strain evidence="9 10">MAH-18</strain>
    </source>
</reference>
<proteinExistence type="inferred from homology"/>
<comment type="similarity">
    <text evidence="1 5">Belongs to the peptidase S8 family.</text>
</comment>
<dbReference type="EMBL" id="WSEK01000004">
    <property type="protein sequence ID" value="MVQ50209.1"/>
    <property type="molecule type" value="Genomic_DNA"/>
</dbReference>
<dbReference type="InterPro" id="IPR036852">
    <property type="entry name" value="Peptidase_S8/S53_dom_sf"/>
</dbReference>
<feature type="chain" id="PRO_5026751156" evidence="7">
    <location>
        <begin position="27"/>
        <end position="411"/>
    </location>
</feature>
<dbReference type="PANTHER" id="PTHR43806:SF11">
    <property type="entry name" value="CEREVISIN-RELATED"/>
    <property type="match status" value="1"/>
</dbReference>
<dbReference type="PANTHER" id="PTHR43806">
    <property type="entry name" value="PEPTIDASE S8"/>
    <property type="match status" value="1"/>
</dbReference>
<evidence type="ECO:0000313" key="10">
    <source>
        <dbReference type="Proteomes" id="UP000473525"/>
    </source>
</evidence>
<sequence length="411" mass="41366">MRVRGLLVGAAAAAALPLAVPAPAHAADNDCAAVDATTPASDTRRPSAPYALLGMESAQRAAGKAADPVRVAVLSSGIAGDLPVRTAVDRSGASGEVVDPQGTIVAGLVAGPRRSDGGEVGFAPEAQLVDVRVFVDRTSDESREQPSTPALVDGLEWVAQQAGRERIGVAVVPFVVGGSPQLRAAVRAVRDAGVVLVAASGDRPAEGASFAAEFEDPPARDEDGGPLFFPAGYDGVVAVNATGTGDPAGALASVVPNSRTTVAAPTYDAVSYGLNGATCLVRPTSTAAAAAEVAGVVALLRQRYPDDTVAQVVTRLVDSADGTPDGPTPMTGAGVVQPAEALTRLLAPTRAGEVERTVAQADSGAPAAAPEDPVDLLAGARHDAVWWGLIGGGVLVLALLLRPVLARRSHR</sequence>
<keyword evidence="10" id="KW-1185">Reference proteome</keyword>
<evidence type="ECO:0000256" key="2">
    <source>
        <dbReference type="ARBA" id="ARBA00022670"/>
    </source>
</evidence>
<evidence type="ECO:0000256" key="7">
    <source>
        <dbReference type="SAM" id="SignalP"/>
    </source>
</evidence>
<name>A0A6L6XSM3_9ACTN</name>